<proteinExistence type="predicted"/>
<gene>
    <name evidence="1" type="ORF">F131LOC_00404</name>
</gene>
<dbReference type="EMBL" id="PDVW01000002">
    <property type="protein sequence ID" value="POY51531.1"/>
    <property type="molecule type" value="Genomic_DNA"/>
</dbReference>
<dbReference type="AlphaFoldDB" id="A0A855MRV5"/>
<protein>
    <submittedName>
        <fullName evidence="1">Uncharacterized protein</fullName>
    </submittedName>
</protein>
<sequence>MRDHSQLKNILFINDRISLEFFPDIYLHSMQLLVLTLPILSFSHVIQ</sequence>
<accession>A0A855MRV5</accession>
<comment type="caution">
    <text evidence="1">The sequence shown here is derived from an EMBL/GenBank/DDBJ whole genome shotgun (WGS) entry which is preliminary data.</text>
</comment>
<evidence type="ECO:0000313" key="1">
    <source>
        <dbReference type="EMBL" id="POY51531.1"/>
    </source>
</evidence>
<organism evidence="1">
    <name type="scientific">Pectobacterium versatile</name>
    <dbReference type="NCBI Taxonomy" id="2488639"/>
    <lineage>
        <taxon>Bacteria</taxon>
        <taxon>Pseudomonadati</taxon>
        <taxon>Pseudomonadota</taxon>
        <taxon>Gammaproteobacteria</taxon>
        <taxon>Enterobacterales</taxon>
        <taxon>Pectobacteriaceae</taxon>
        <taxon>Pectobacterium</taxon>
    </lineage>
</organism>
<name>A0A855MRV5_9GAMM</name>
<reference evidence="1" key="1">
    <citation type="submission" date="2017-12" db="EMBL/GenBank/DDBJ databases">
        <title>First report on the novel genomospecies/subspecies of Pectobacterium carotovorum in Russia.</title>
        <authorList>
            <person name="Shirshikov F.V."/>
            <person name="Miroshnikov K."/>
            <person name="Toshakov S.V."/>
            <person name="Kabanova A.P."/>
            <person name="Barannik A.P."/>
            <person name="Shneider M."/>
            <person name="Ignatov A.N."/>
            <person name="Miroshnikov K.A."/>
        </authorList>
    </citation>
    <scope>NUCLEOTIDE SEQUENCE [LARGE SCALE GENOMIC DNA]</scope>
    <source>
        <strain evidence="1">F131</strain>
    </source>
</reference>